<dbReference type="PATRIC" id="fig|1423778.4.peg.215"/>
<protein>
    <submittedName>
        <fullName evidence="1">Uncharacterized protein</fullName>
    </submittedName>
</protein>
<dbReference type="AlphaFoldDB" id="A0A0R1RKN7"/>
<dbReference type="RefSeq" id="WP_145980473.1">
    <property type="nucleotide sequence ID" value="NZ_AZFE01000003.1"/>
</dbReference>
<dbReference type="Proteomes" id="UP000051697">
    <property type="component" value="Unassembled WGS sequence"/>
</dbReference>
<dbReference type="STRING" id="1423778.FC70_GL000198"/>
<comment type="caution">
    <text evidence="1">The sequence shown here is derived from an EMBL/GenBank/DDBJ whole genome shotgun (WGS) entry which is preliminary data.</text>
</comment>
<reference evidence="1 2" key="1">
    <citation type="journal article" date="2015" name="Genome Announc.">
        <title>Expanding the biotechnology potential of lactobacilli through comparative genomics of 213 strains and associated genera.</title>
        <authorList>
            <person name="Sun Z."/>
            <person name="Harris H.M."/>
            <person name="McCann A."/>
            <person name="Guo C."/>
            <person name="Argimon S."/>
            <person name="Zhang W."/>
            <person name="Yang X."/>
            <person name="Jeffery I.B."/>
            <person name="Cooney J.C."/>
            <person name="Kagawa T.F."/>
            <person name="Liu W."/>
            <person name="Song Y."/>
            <person name="Salvetti E."/>
            <person name="Wrobel A."/>
            <person name="Rasinkangas P."/>
            <person name="Parkhill J."/>
            <person name="Rea M.C."/>
            <person name="O'Sullivan O."/>
            <person name="Ritari J."/>
            <person name="Douillard F.P."/>
            <person name="Paul Ross R."/>
            <person name="Yang R."/>
            <person name="Briner A.E."/>
            <person name="Felis G.E."/>
            <person name="de Vos W.M."/>
            <person name="Barrangou R."/>
            <person name="Klaenhammer T.R."/>
            <person name="Caufield P.W."/>
            <person name="Cui Y."/>
            <person name="Zhang H."/>
            <person name="O'Toole P.W."/>
        </authorList>
    </citation>
    <scope>NUCLEOTIDE SEQUENCE [LARGE SCALE GENOMIC DNA]</scope>
    <source>
        <strain evidence="1 2">DSM 15707</strain>
    </source>
</reference>
<accession>A0A0R1RKN7</accession>
<dbReference type="EMBL" id="AZFE01000003">
    <property type="protein sequence ID" value="KRL57728.1"/>
    <property type="molecule type" value="Genomic_DNA"/>
</dbReference>
<keyword evidence="2" id="KW-1185">Reference proteome</keyword>
<evidence type="ECO:0000313" key="2">
    <source>
        <dbReference type="Proteomes" id="UP000051697"/>
    </source>
</evidence>
<proteinExistence type="predicted"/>
<gene>
    <name evidence="1" type="ORF">FC70_GL000198</name>
</gene>
<evidence type="ECO:0000313" key="1">
    <source>
        <dbReference type="EMBL" id="KRL57728.1"/>
    </source>
</evidence>
<name>A0A0R1RKN7_9LACO</name>
<sequence>MDKKMSKLNNQIHLRVSNETKNDLDLLSLEKNESVTFLINCILVRYFENKSYDAIDSASKMDMKRILEVLSQLVAGHNAVNKNLIEMAQMEVRTNRSVSNLIEQICLNGEEDI</sequence>
<organism evidence="1 2">
    <name type="scientific">Paucilactobacillus oligofermentans DSM 15707 = LMG 22743</name>
    <dbReference type="NCBI Taxonomy" id="1423778"/>
    <lineage>
        <taxon>Bacteria</taxon>
        <taxon>Bacillati</taxon>
        <taxon>Bacillota</taxon>
        <taxon>Bacilli</taxon>
        <taxon>Lactobacillales</taxon>
        <taxon>Lactobacillaceae</taxon>
        <taxon>Paucilactobacillus</taxon>
    </lineage>
</organism>